<dbReference type="Gene3D" id="3.30.530.20">
    <property type="match status" value="1"/>
</dbReference>
<sequence>MIKILTEIEIEASIDVCFDMATNIDIHTQTVWPHTKERAIAGTTTGMVRGGDTVTFEARHFLIRQKHTSLISNYVRPYHFVDEMLQGTFKSMRHEHEFIDLGDRTLMKDTLSFEAPLGWIGRLVERVVLKRYMTRFLNYRNAQLKILAERK</sequence>
<protein>
    <recommendedName>
        <fullName evidence="3">Cell division protein</fullName>
    </recommendedName>
</protein>
<dbReference type="RefSeq" id="WP_236284685.1">
    <property type="nucleotide sequence ID" value="NZ_CAKMMW010000002.1"/>
</dbReference>
<name>A0ABN8G5S0_9BACL</name>
<dbReference type="Proteomes" id="UP000838821">
    <property type="component" value="Unassembled WGS sequence"/>
</dbReference>
<accession>A0ABN8G5S0</accession>
<dbReference type="InterPro" id="IPR023393">
    <property type="entry name" value="START-like_dom_sf"/>
</dbReference>
<proteinExistence type="predicted"/>
<keyword evidence="2" id="KW-1185">Reference proteome</keyword>
<dbReference type="SUPFAM" id="SSF55961">
    <property type="entry name" value="Bet v1-like"/>
    <property type="match status" value="1"/>
</dbReference>
<gene>
    <name evidence="1" type="ORF">PAECIP111891_00719</name>
</gene>
<organism evidence="1 2">
    <name type="scientific">Paenibacillus allorhizoplanae</name>
    <dbReference type="NCBI Taxonomy" id="2905648"/>
    <lineage>
        <taxon>Bacteria</taxon>
        <taxon>Bacillati</taxon>
        <taxon>Bacillota</taxon>
        <taxon>Bacilli</taxon>
        <taxon>Bacillales</taxon>
        <taxon>Paenibacillaceae</taxon>
        <taxon>Paenibacillus</taxon>
    </lineage>
</organism>
<evidence type="ECO:0000313" key="2">
    <source>
        <dbReference type="Proteomes" id="UP000838821"/>
    </source>
</evidence>
<evidence type="ECO:0000313" key="1">
    <source>
        <dbReference type="EMBL" id="CAH1195670.1"/>
    </source>
</evidence>
<evidence type="ECO:0008006" key="3">
    <source>
        <dbReference type="Google" id="ProtNLM"/>
    </source>
</evidence>
<dbReference type="CDD" id="cd07820">
    <property type="entry name" value="SRPBCC_3"/>
    <property type="match status" value="1"/>
</dbReference>
<reference evidence="1" key="1">
    <citation type="submission" date="2022-01" db="EMBL/GenBank/DDBJ databases">
        <authorList>
            <person name="Criscuolo A."/>
        </authorList>
    </citation>
    <scope>NUCLEOTIDE SEQUENCE</scope>
    <source>
        <strain evidence="1">CIP111891</strain>
    </source>
</reference>
<dbReference type="EMBL" id="CAKMMW010000002">
    <property type="protein sequence ID" value="CAH1195670.1"/>
    <property type="molecule type" value="Genomic_DNA"/>
</dbReference>
<comment type="caution">
    <text evidence="1">The sequence shown here is derived from an EMBL/GenBank/DDBJ whole genome shotgun (WGS) entry which is preliminary data.</text>
</comment>